<organism evidence="1 2">
    <name type="scientific">Rhabditophanes sp. KR3021</name>
    <dbReference type="NCBI Taxonomy" id="114890"/>
    <lineage>
        <taxon>Eukaryota</taxon>
        <taxon>Metazoa</taxon>
        <taxon>Ecdysozoa</taxon>
        <taxon>Nematoda</taxon>
        <taxon>Chromadorea</taxon>
        <taxon>Rhabditida</taxon>
        <taxon>Tylenchina</taxon>
        <taxon>Panagrolaimomorpha</taxon>
        <taxon>Strongyloidoidea</taxon>
        <taxon>Alloionematidae</taxon>
        <taxon>Rhabditophanes</taxon>
    </lineage>
</organism>
<dbReference type="WBParaSite" id="RSKR_0000685000.1">
    <property type="protein sequence ID" value="RSKR_0000685000.1"/>
    <property type="gene ID" value="RSKR_0000685000"/>
</dbReference>
<evidence type="ECO:0000313" key="1">
    <source>
        <dbReference type="Proteomes" id="UP000095286"/>
    </source>
</evidence>
<name>A0AC35U322_9BILA</name>
<dbReference type="Proteomes" id="UP000095286">
    <property type="component" value="Unplaced"/>
</dbReference>
<reference evidence="2" key="1">
    <citation type="submission" date="2016-11" db="UniProtKB">
        <authorList>
            <consortium name="WormBaseParasite"/>
        </authorList>
    </citation>
    <scope>IDENTIFICATION</scope>
    <source>
        <strain evidence="2">KR3021</strain>
    </source>
</reference>
<proteinExistence type="predicted"/>
<sequence length="1097" mass="125476">MSGVLNEEDHIDDQIPSDCYLEEGFHEEERIIDEEPRFKYNRVFNDISQLFEREIPTAMTVADKFIGIATSKGFIVLFDFNGDSHREIPTRKHKTPVISLSFDDNCNYLASLSTDGMVSVLGIGLDDFNMFQQVIPVPRCIILSKDYGIRGSGQKMIVAGRELKILKRRLIRISEERLYAGLDKDGFISALSWRKSLIAFSNISGTRIWDLKQNAIVSWIQPGMNLERCPLSRYPPNHCWISDNELAIGWLSKLTVVKIEMQEIAKGISAYTNAGITKNWTLNNSMLVAGLNYVSEGDDKGEFLIFGIKKEDKDVLDGSNVGDQTIKSSWLLGNDSRSVISFGGQTMVNGVQGIVGQICLTLIRGDDRESYEVSSEDTIDMNNAFPSQLYKFKLFSIPFENDFYLLGDRALFKAKTIPIKERLDYKINHGMFDTAFEFAKEHESRLDAMDVKYVGRLLMEELFKTQQFVKAVKYIPAVCAADKAEWEYMIREFETEKQLSRIANIVPTNNPRLETEYYQRILETTLCTNVKVFRKLIMSWDPEVYDNGKISRTVMARMKSIKIENDLKEQSNKKEGEHDKNDIFVDLIQCLAKIRSDQKNFVEVVKIYLLIGDKAIFKIIEQNHLFSEVKEQLNDLMRIDSSETIKLIRKNEDQVATKDVLEQIKKQPLFLIDYLLKSFAKNKAMTYGDQIIRDKNLKSELIKEEECLEKKKDKVKSNYFVLGRFQGPVFEHLVSIGAKIIGFPLIYETLDINKPLPGSRKPLYSKFMHNEEVAFTLIGKDERIRLQKLVEYMGGRVNPGISVTTTMLISTRCDPGSEKYKLFCCNDKNVTLPAFVDKAFANLETLGRSVPANSDKFACQIFTDMVFSASGIEIDSRGYIDTMAKNRGGKYSGQMKKDVTTHLICNYSCGEKWKVAKKWGNVNLVSLEWFLQSMESDFVFPYDRFPVPGSVDKAFATPVNPGTVFPNFSMDESKELIEKPQNFLKISSINKKERLLRRFSTCSRDSTNNKSFRHDSSFRINSNSCFTGDENNDVSIKVYTSINDTIDAMSESTDAIDFQQAFIEKKKLLPKIKEKIITTNFDGDFDDMFGEFDDHLE</sequence>
<accession>A0AC35U322</accession>
<protein>
    <submittedName>
        <fullName evidence="2">BRCT domain-containing protein</fullName>
    </submittedName>
</protein>
<evidence type="ECO:0000313" key="2">
    <source>
        <dbReference type="WBParaSite" id="RSKR_0000685000.1"/>
    </source>
</evidence>